<comment type="pathway">
    <text evidence="2">Capsule biogenesis; capsule polysaccharide biosynthesis.</text>
</comment>
<evidence type="ECO:0000313" key="16">
    <source>
        <dbReference type="Proteomes" id="UP001256711"/>
    </source>
</evidence>
<name>A0AAW8TWD9_9ENTE</name>
<evidence type="ECO:0000256" key="5">
    <source>
        <dbReference type="ARBA" id="ARBA00022475"/>
    </source>
</evidence>
<keyword evidence="9 13" id="KW-0472">Membrane</keyword>
<feature type="region of interest" description="Disordered" evidence="12">
    <location>
        <begin position="240"/>
        <end position="262"/>
    </location>
</feature>
<evidence type="ECO:0000256" key="11">
    <source>
        <dbReference type="ARBA" id="ARBA00045736"/>
    </source>
</evidence>
<keyword evidence="10" id="KW-0270">Exopolysaccharide synthesis</keyword>
<comment type="similarity">
    <text evidence="3">Belongs to the CpsC/CapA family.</text>
</comment>
<comment type="subcellular location">
    <subcellularLocation>
        <location evidence="1">Cell membrane</location>
        <topology evidence="1">Multi-pass membrane protein</topology>
    </subcellularLocation>
</comment>
<evidence type="ECO:0000256" key="10">
    <source>
        <dbReference type="ARBA" id="ARBA00023169"/>
    </source>
</evidence>
<keyword evidence="8 13" id="KW-1133">Transmembrane helix</keyword>
<dbReference type="InterPro" id="IPR050445">
    <property type="entry name" value="Bact_polysacc_biosynth/exp"/>
</dbReference>
<gene>
    <name evidence="15" type="ORF">P7H43_04410</name>
</gene>
<evidence type="ECO:0000256" key="1">
    <source>
        <dbReference type="ARBA" id="ARBA00004651"/>
    </source>
</evidence>
<dbReference type="GO" id="GO:0004713">
    <property type="term" value="F:protein tyrosine kinase activity"/>
    <property type="evidence" value="ECO:0007669"/>
    <property type="project" value="TreeGrafter"/>
</dbReference>
<comment type="function">
    <text evidence="11">Required for CpsD phosphorylation. Involved in the regulation of capsular polysaccharide biosynthesis. May be part of a complex that directs the coordinated polymerization and export to the cell surface of the capsular polysaccharide.</text>
</comment>
<evidence type="ECO:0000256" key="2">
    <source>
        <dbReference type="ARBA" id="ARBA00005132"/>
    </source>
</evidence>
<accession>A0AAW8TWD9</accession>
<dbReference type="EMBL" id="JARQBJ010000002">
    <property type="protein sequence ID" value="MDT2809716.1"/>
    <property type="molecule type" value="Genomic_DNA"/>
</dbReference>
<dbReference type="RefSeq" id="WP_270598208.1">
    <property type="nucleotide sequence ID" value="NZ_JAQESC010000005.1"/>
</dbReference>
<dbReference type="GO" id="GO:0005886">
    <property type="term" value="C:plasma membrane"/>
    <property type="evidence" value="ECO:0007669"/>
    <property type="project" value="UniProtKB-SubCell"/>
</dbReference>
<evidence type="ECO:0000256" key="8">
    <source>
        <dbReference type="ARBA" id="ARBA00022989"/>
    </source>
</evidence>
<evidence type="ECO:0000256" key="6">
    <source>
        <dbReference type="ARBA" id="ARBA00022692"/>
    </source>
</evidence>
<proteinExistence type="inferred from homology"/>
<dbReference type="Proteomes" id="UP001256711">
    <property type="component" value="Unassembled WGS sequence"/>
</dbReference>
<evidence type="ECO:0000256" key="3">
    <source>
        <dbReference type="ARBA" id="ARBA00006683"/>
    </source>
</evidence>
<dbReference type="PANTHER" id="PTHR32309">
    <property type="entry name" value="TYROSINE-PROTEIN KINASE"/>
    <property type="match status" value="1"/>
</dbReference>
<feature type="transmembrane region" description="Helical" evidence="13">
    <location>
        <begin position="18"/>
        <end position="40"/>
    </location>
</feature>
<organism evidence="15 16">
    <name type="scientific">Enterococcus asini</name>
    <dbReference type="NCBI Taxonomy" id="57732"/>
    <lineage>
        <taxon>Bacteria</taxon>
        <taxon>Bacillati</taxon>
        <taxon>Bacillota</taxon>
        <taxon>Bacilli</taxon>
        <taxon>Lactobacillales</taxon>
        <taxon>Enterococcaceae</taxon>
        <taxon>Enterococcus</taxon>
    </lineage>
</organism>
<feature type="domain" description="Polysaccharide chain length determinant N-terminal" evidence="14">
    <location>
        <begin position="3"/>
        <end position="90"/>
    </location>
</feature>
<evidence type="ECO:0000256" key="13">
    <source>
        <dbReference type="SAM" id="Phobius"/>
    </source>
</evidence>
<feature type="transmembrane region" description="Helical" evidence="13">
    <location>
        <begin position="176"/>
        <end position="198"/>
    </location>
</feature>
<protein>
    <recommendedName>
        <fullName evidence="4">Capsular polysaccharide biosynthesis protein CpsC</fullName>
    </recommendedName>
</protein>
<dbReference type="AlphaFoldDB" id="A0AAW8TWD9"/>
<keyword evidence="5" id="KW-1003">Cell membrane</keyword>
<evidence type="ECO:0000256" key="7">
    <source>
        <dbReference type="ARBA" id="ARBA00022903"/>
    </source>
</evidence>
<keyword evidence="7" id="KW-0972">Capsule biogenesis/degradation</keyword>
<comment type="caution">
    <text evidence="15">The sequence shown here is derived from an EMBL/GenBank/DDBJ whole genome shotgun (WGS) entry which is preliminary data.</text>
</comment>
<keyword evidence="6 13" id="KW-0812">Transmembrane</keyword>
<dbReference type="PANTHER" id="PTHR32309:SF13">
    <property type="entry name" value="FERRIC ENTEROBACTIN TRANSPORT PROTEIN FEPE"/>
    <property type="match status" value="1"/>
</dbReference>
<dbReference type="Pfam" id="PF02706">
    <property type="entry name" value="Wzz"/>
    <property type="match status" value="1"/>
</dbReference>
<evidence type="ECO:0000259" key="14">
    <source>
        <dbReference type="Pfam" id="PF02706"/>
    </source>
</evidence>
<reference evidence="15" key="1">
    <citation type="submission" date="2023-03" db="EMBL/GenBank/DDBJ databases">
        <authorList>
            <person name="Shen W."/>
            <person name="Cai J."/>
        </authorList>
    </citation>
    <scope>NUCLEOTIDE SEQUENCE</scope>
    <source>
        <strain evidence="15">B226-2</strain>
    </source>
</reference>
<dbReference type="GO" id="GO:0000271">
    <property type="term" value="P:polysaccharide biosynthetic process"/>
    <property type="evidence" value="ECO:0007669"/>
    <property type="project" value="UniProtKB-KW"/>
</dbReference>
<feature type="compositionally biased region" description="Basic and acidic residues" evidence="12">
    <location>
        <begin position="240"/>
        <end position="255"/>
    </location>
</feature>
<sequence length="262" mass="28768">MSETISVRRLFQVVKKRLWLLLASGIIGGLVAGGITYFVLTAQYSAQAQLIVTLAASETMSVNDIDTNLQLINTYKDMVTGDLVMGEVSRYLEAEESLVISKNEVREAIEVQQSQNSQMFSIVATSDQPEKAALLANTTVEIFKKNIKKILNLDRVSIASYATANPVPVFPVPQKMILIGGVLGLVVGMITIFSLEVLGPRIKNQAYLTDNYEVPILGRIPLTKSQSPVVKKTMVAEIRDSSVKDRGQSEKDYGKKIMRGAK</sequence>
<evidence type="ECO:0000256" key="4">
    <source>
        <dbReference type="ARBA" id="ARBA00020739"/>
    </source>
</evidence>
<evidence type="ECO:0000256" key="9">
    <source>
        <dbReference type="ARBA" id="ARBA00023136"/>
    </source>
</evidence>
<dbReference type="InterPro" id="IPR003856">
    <property type="entry name" value="LPS_length_determ_N"/>
</dbReference>
<evidence type="ECO:0000313" key="15">
    <source>
        <dbReference type="EMBL" id="MDT2809716.1"/>
    </source>
</evidence>
<evidence type="ECO:0000256" key="12">
    <source>
        <dbReference type="SAM" id="MobiDB-lite"/>
    </source>
</evidence>